<accession>A0A8J7RSD9</accession>
<name>A0A8J7RSD9_9HYPH</name>
<evidence type="ECO:0000259" key="6">
    <source>
        <dbReference type="Pfam" id="PF13458"/>
    </source>
</evidence>
<keyword evidence="8" id="KW-1185">Reference proteome</keyword>
<protein>
    <submittedName>
        <fullName evidence="7">ABC transporter substrate-binding protein</fullName>
    </submittedName>
</protein>
<dbReference type="Gene3D" id="3.40.50.2300">
    <property type="match status" value="2"/>
</dbReference>
<evidence type="ECO:0000256" key="3">
    <source>
        <dbReference type="ARBA" id="ARBA00022729"/>
    </source>
</evidence>
<evidence type="ECO:0000256" key="4">
    <source>
        <dbReference type="ARBA" id="ARBA00022970"/>
    </source>
</evidence>
<dbReference type="InterPro" id="IPR006311">
    <property type="entry name" value="TAT_signal"/>
</dbReference>
<dbReference type="Proteomes" id="UP000666240">
    <property type="component" value="Unassembled WGS sequence"/>
</dbReference>
<dbReference type="InterPro" id="IPR028082">
    <property type="entry name" value="Peripla_BP_I"/>
</dbReference>
<dbReference type="InterPro" id="IPR000709">
    <property type="entry name" value="Leu_Ile_Val-bd"/>
</dbReference>
<dbReference type="PANTHER" id="PTHR30483">
    <property type="entry name" value="LEUCINE-SPECIFIC-BINDING PROTEIN"/>
    <property type="match status" value="1"/>
</dbReference>
<reference evidence="7" key="1">
    <citation type="submission" date="2021-03" db="EMBL/GenBank/DDBJ databases">
        <title>Genome sequencing and assembly of Tianweitania sediminis.</title>
        <authorList>
            <person name="Chhetri G."/>
        </authorList>
    </citation>
    <scope>NUCLEOTIDE SEQUENCE</scope>
    <source>
        <strain evidence="7">Z8</strain>
    </source>
</reference>
<keyword evidence="3 5" id="KW-0732">Signal</keyword>
<evidence type="ECO:0000256" key="1">
    <source>
        <dbReference type="ARBA" id="ARBA00010062"/>
    </source>
</evidence>
<comment type="similarity">
    <text evidence="1">Belongs to the leucine-binding protein family.</text>
</comment>
<keyword evidence="2" id="KW-0813">Transport</keyword>
<feature type="domain" description="Leucine-binding protein" evidence="6">
    <location>
        <begin position="29"/>
        <end position="382"/>
    </location>
</feature>
<dbReference type="Pfam" id="PF13458">
    <property type="entry name" value="Peripla_BP_6"/>
    <property type="match status" value="1"/>
</dbReference>
<feature type="chain" id="PRO_5035286213" evidence="5">
    <location>
        <begin position="26"/>
        <end position="405"/>
    </location>
</feature>
<evidence type="ECO:0000256" key="5">
    <source>
        <dbReference type="SAM" id="SignalP"/>
    </source>
</evidence>
<dbReference type="GO" id="GO:0006865">
    <property type="term" value="P:amino acid transport"/>
    <property type="evidence" value="ECO:0007669"/>
    <property type="project" value="UniProtKB-KW"/>
</dbReference>
<dbReference type="InterPro" id="IPR051010">
    <property type="entry name" value="BCAA_transport"/>
</dbReference>
<dbReference type="PRINTS" id="PR00337">
    <property type="entry name" value="LEUILEVALBP"/>
</dbReference>
<dbReference type="SUPFAM" id="SSF53822">
    <property type="entry name" value="Periplasmic binding protein-like I"/>
    <property type="match status" value="1"/>
</dbReference>
<evidence type="ECO:0000313" key="7">
    <source>
        <dbReference type="EMBL" id="MBP0441159.1"/>
    </source>
</evidence>
<gene>
    <name evidence="7" type="ORF">J5Y06_21130</name>
</gene>
<evidence type="ECO:0000313" key="8">
    <source>
        <dbReference type="Proteomes" id="UP000666240"/>
    </source>
</evidence>
<proteinExistence type="inferred from homology"/>
<organism evidence="7 8">
    <name type="scientific">Tianweitania sediminis</name>
    <dbReference type="NCBI Taxonomy" id="1502156"/>
    <lineage>
        <taxon>Bacteria</taxon>
        <taxon>Pseudomonadati</taxon>
        <taxon>Pseudomonadota</taxon>
        <taxon>Alphaproteobacteria</taxon>
        <taxon>Hyphomicrobiales</taxon>
        <taxon>Phyllobacteriaceae</taxon>
        <taxon>Tianweitania</taxon>
    </lineage>
</organism>
<dbReference type="EMBL" id="JAGIYY010000011">
    <property type="protein sequence ID" value="MBP0441159.1"/>
    <property type="molecule type" value="Genomic_DNA"/>
</dbReference>
<dbReference type="CDD" id="cd06340">
    <property type="entry name" value="PBP1_ABC_ligand_binding-like"/>
    <property type="match status" value="1"/>
</dbReference>
<sequence>MMISRRIFLGTVLAGTMLASAPSWAQETFKVGVINPFSGPTALYGDEVTRGYELAADAVNKEGGILGKQVELIRGNATAPQEGIAAVEQLAGRDNVDVFIGTYLSAVAQAASEAALNYNKLYWDTNALAANLTERGLPNFVRSGPFSQSFADRSAEFITELVAKELGKQPSELKVWIEHEESIYGTSIADRQKEALEKAGVQVVGVGAHNFKAIDLTDSILRARDAKPDVYLNTGYVPDGNLLLRTARDQGFKPAAMVFVGTGDTKETLEAMGEAGVEGLYVVSYPRPDISEEFGPGSSAYLEAYKAKYNAEPLAPQSMAAFVGFKMMAEAVNAAESAEPEAVRAALAEFDKPESSYETGFGVKYNENAQNTRAFPTVVQWQSGKPVTIYPVAAAGENKTVKAAQ</sequence>
<dbReference type="RefSeq" id="WP_209337185.1">
    <property type="nucleotide sequence ID" value="NZ_JAGIYY010000011.1"/>
</dbReference>
<dbReference type="PANTHER" id="PTHR30483:SF37">
    <property type="entry name" value="ABC TRANSPORTER SUBSTRATE-BINDING PROTEIN"/>
    <property type="match status" value="1"/>
</dbReference>
<comment type="caution">
    <text evidence="7">The sequence shown here is derived from an EMBL/GenBank/DDBJ whole genome shotgun (WGS) entry which is preliminary data.</text>
</comment>
<dbReference type="AlphaFoldDB" id="A0A8J7RSD9"/>
<dbReference type="PROSITE" id="PS51318">
    <property type="entry name" value="TAT"/>
    <property type="match status" value="1"/>
</dbReference>
<feature type="signal peptide" evidence="5">
    <location>
        <begin position="1"/>
        <end position="25"/>
    </location>
</feature>
<dbReference type="InterPro" id="IPR028081">
    <property type="entry name" value="Leu-bd"/>
</dbReference>
<keyword evidence="4" id="KW-0029">Amino-acid transport</keyword>
<evidence type="ECO:0000256" key="2">
    <source>
        <dbReference type="ARBA" id="ARBA00022448"/>
    </source>
</evidence>